<organism evidence="3 4">
    <name type="scientific">Pandoraea pneumonica</name>
    <dbReference type="NCBI Taxonomy" id="2508299"/>
    <lineage>
        <taxon>Bacteria</taxon>
        <taxon>Pseudomonadati</taxon>
        <taxon>Pseudomonadota</taxon>
        <taxon>Betaproteobacteria</taxon>
        <taxon>Burkholderiales</taxon>
        <taxon>Burkholderiaceae</taxon>
        <taxon>Pandoraea</taxon>
    </lineage>
</organism>
<evidence type="ECO:0000256" key="2">
    <source>
        <dbReference type="SAM" id="SignalP"/>
    </source>
</evidence>
<dbReference type="RefSeq" id="WP_150677795.1">
    <property type="nucleotide sequence ID" value="NZ_CABPSK010000001.1"/>
</dbReference>
<accession>A0A5E4RTR9</accession>
<dbReference type="Proteomes" id="UP000366945">
    <property type="component" value="Unassembled WGS sequence"/>
</dbReference>
<sequence>MGRRLTQRAASALLPVVLSLIGMSAAPAVVAVESAPVPTQDSAAADLALLKRILAQIGAYPVVHADFLQTRTSPLLSAPAITRGSLVFARERGVVWQVHSPQPQGYVYGRQRSARLDADGTVLSLDMQASALTQQINEWTSAFMHGDTSGLASQFSVAVTGTVNRWQIVLTPSQPQVAQAMRRLTLNGDTVVRGVALETRRGESVRWQFEKVRTGDALDANEQRLLRTVE</sequence>
<keyword evidence="4" id="KW-1185">Reference proteome</keyword>
<name>A0A5E4RTR9_9BURK</name>
<dbReference type="AlphaFoldDB" id="A0A5E4RTR9"/>
<dbReference type="Gene3D" id="2.50.20.10">
    <property type="entry name" value="Lipoprotein localisation LolA/LolB/LppX"/>
    <property type="match status" value="1"/>
</dbReference>
<dbReference type="CDD" id="cd16325">
    <property type="entry name" value="LolA"/>
    <property type="match status" value="1"/>
</dbReference>
<evidence type="ECO:0000313" key="4">
    <source>
        <dbReference type="Proteomes" id="UP000366945"/>
    </source>
</evidence>
<feature type="chain" id="PRO_5023125465" evidence="2">
    <location>
        <begin position="29"/>
        <end position="230"/>
    </location>
</feature>
<proteinExistence type="predicted"/>
<dbReference type="SUPFAM" id="SSF89392">
    <property type="entry name" value="Prokaryotic lipoproteins and lipoprotein localization factors"/>
    <property type="match status" value="1"/>
</dbReference>
<evidence type="ECO:0000256" key="1">
    <source>
        <dbReference type="ARBA" id="ARBA00022729"/>
    </source>
</evidence>
<dbReference type="OrthoDB" id="7025041at2"/>
<dbReference type="Pfam" id="PF03548">
    <property type="entry name" value="LolA"/>
    <property type="match status" value="1"/>
</dbReference>
<keyword evidence="1 2" id="KW-0732">Signal</keyword>
<dbReference type="EMBL" id="CABPSK010000001">
    <property type="protein sequence ID" value="VVD66403.1"/>
    <property type="molecule type" value="Genomic_DNA"/>
</dbReference>
<reference evidence="3 4" key="1">
    <citation type="submission" date="2019-08" db="EMBL/GenBank/DDBJ databases">
        <authorList>
            <person name="Peeters C."/>
        </authorList>
    </citation>
    <scope>NUCLEOTIDE SEQUENCE [LARGE SCALE GENOMIC DNA]</scope>
    <source>
        <strain evidence="3 4">LMG 31114</strain>
    </source>
</reference>
<dbReference type="InterPro" id="IPR029046">
    <property type="entry name" value="LolA/LolB/LppX"/>
</dbReference>
<feature type="signal peptide" evidence="2">
    <location>
        <begin position="1"/>
        <end position="28"/>
    </location>
</feature>
<dbReference type="InterPro" id="IPR004564">
    <property type="entry name" value="OM_lipoprot_carrier_LolA-like"/>
</dbReference>
<gene>
    <name evidence="3" type="ORF">PPN31114_00376</name>
</gene>
<protein>
    <submittedName>
        <fullName evidence="3">Signal peptide protein</fullName>
    </submittedName>
</protein>
<dbReference type="GeneID" id="300402444"/>
<evidence type="ECO:0000313" key="3">
    <source>
        <dbReference type="EMBL" id="VVD66403.1"/>
    </source>
</evidence>